<evidence type="ECO:0000313" key="1">
    <source>
        <dbReference type="EMBL" id="MBR0664690.1"/>
    </source>
</evidence>
<protein>
    <submittedName>
        <fullName evidence="1">Type II toxin-antitoxin system ParD family antitoxin</fullName>
    </submittedName>
</protein>
<proteinExistence type="predicted"/>
<sequence>MTVKTSISLTDEQEAYARSLVERGTYPSLSSVLQRGLDMLRQENEAREADLAALRALIERRESGPFVSLEEATAETRAMLERKRRERASL</sequence>
<gene>
    <name evidence="1" type="ORF">GXW71_10035</name>
</gene>
<dbReference type="InterPro" id="IPR038296">
    <property type="entry name" value="ParD_sf"/>
</dbReference>
<evidence type="ECO:0000313" key="2">
    <source>
        <dbReference type="Proteomes" id="UP001196870"/>
    </source>
</evidence>
<dbReference type="Gene3D" id="6.10.10.120">
    <property type="entry name" value="Antitoxin ParD1-like"/>
    <property type="match status" value="1"/>
</dbReference>
<keyword evidence="2" id="KW-1185">Reference proteome</keyword>
<organism evidence="1 2">
    <name type="scientific">Plastoroseomonas hellenica</name>
    <dbReference type="NCBI Taxonomy" id="2687306"/>
    <lineage>
        <taxon>Bacteria</taxon>
        <taxon>Pseudomonadati</taxon>
        <taxon>Pseudomonadota</taxon>
        <taxon>Alphaproteobacteria</taxon>
        <taxon>Acetobacterales</taxon>
        <taxon>Acetobacteraceae</taxon>
        <taxon>Plastoroseomonas</taxon>
    </lineage>
</organism>
<dbReference type="EMBL" id="JAAGBB010000010">
    <property type="protein sequence ID" value="MBR0664690.1"/>
    <property type="molecule type" value="Genomic_DNA"/>
</dbReference>
<dbReference type="InterPro" id="IPR022789">
    <property type="entry name" value="ParD"/>
</dbReference>
<dbReference type="Pfam" id="PF03693">
    <property type="entry name" value="ParD_antitoxin"/>
    <property type="match status" value="1"/>
</dbReference>
<comment type="caution">
    <text evidence="1">The sequence shown here is derived from an EMBL/GenBank/DDBJ whole genome shotgun (WGS) entry which is preliminary data.</text>
</comment>
<reference evidence="2" key="1">
    <citation type="journal article" date="2021" name="Syst. Appl. Microbiol.">
        <title>Roseomonas hellenica sp. nov., isolated from roots of wild-growing Alkanna tinctoria.</title>
        <authorList>
            <person name="Rat A."/>
            <person name="Naranjo H.D."/>
            <person name="Lebbe L."/>
            <person name="Cnockaert M."/>
            <person name="Krigas N."/>
            <person name="Grigoriadou K."/>
            <person name="Maloupa E."/>
            <person name="Willems A."/>
        </authorList>
    </citation>
    <scope>NUCLEOTIDE SEQUENCE [LARGE SCALE GENOMIC DNA]</scope>
    <source>
        <strain evidence="2">LMG 31523</strain>
    </source>
</reference>
<name>A0ABS5EWM6_9PROT</name>
<dbReference type="RefSeq" id="WP_211852356.1">
    <property type="nucleotide sequence ID" value="NZ_JAAGBB010000010.1"/>
</dbReference>
<dbReference type="Proteomes" id="UP001196870">
    <property type="component" value="Unassembled WGS sequence"/>
</dbReference>
<accession>A0ABS5EWM6</accession>